<protein>
    <recommendedName>
        <fullName evidence="3">USP domain-containing protein</fullName>
    </recommendedName>
</protein>
<dbReference type="PROSITE" id="PS00972">
    <property type="entry name" value="USP_1"/>
    <property type="match status" value="1"/>
</dbReference>
<name>A0AAW0VRP7_CHEQU</name>
<dbReference type="GO" id="GO:0004843">
    <property type="term" value="F:cysteine-type deubiquitinase activity"/>
    <property type="evidence" value="ECO:0007669"/>
    <property type="project" value="InterPro"/>
</dbReference>
<dbReference type="EMBL" id="JARKIK010001639">
    <property type="protein sequence ID" value="KAK8719651.1"/>
    <property type="molecule type" value="Genomic_DNA"/>
</dbReference>
<dbReference type="InterPro" id="IPR028889">
    <property type="entry name" value="USP"/>
</dbReference>
<dbReference type="PROSITE" id="PS50235">
    <property type="entry name" value="USP_3"/>
    <property type="match status" value="1"/>
</dbReference>
<dbReference type="InterPro" id="IPR018200">
    <property type="entry name" value="USP_CS"/>
</dbReference>
<dbReference type="AlphaFoldDB" id="A0AAW0VRP7"/>
<feature type="domain" description="USP" evidence="3">
    <location>
        <begin position="165"/>
        <end position="466"/>
    </location>
</feature>
<feature type="non-terminal residue" evidence="4">
    <location>
        <position position="1"/>
    </location>
</feature>
<comment type="caution">
    <text evidence="4">The sequence shown here is derived from an EMBL/GenBank/DDBJ whole genome shotgun (WGS) entry which is preliminary data.</text>
</comment>
<evidence type="ECO:0000256" key="2">
    <source>
        <dbReference type="SAM" id="MobiDB-lite"/>
    </source>
</evidence>
<keyword evidence="5" id="KW-1185">Reference proteome</keyword>
<dbReference type="SUPFAM" id="SSF54001">
    <property type="entry name" value="Cysteine proteinases"/>
    <property type="match status" value="1"/>
</dbReference>
<comment type="similarity">
    <text evidence="1">Belongs to the peptidase C19 family.</text>
</comment>
<dbReference type="Proteomes" id="UP001445076">
    <property type="component" value="Unassembled WGS sequence"/>
</dbReference>
<evidence type="ECO:0000313" key="5">
    <source>
        <dbReference type="Proteomes" id="UP001445076"/>
    </source>
</evidence>
<sequence length="467" mass="53834">YNHNKKKVTLVTFQEQLEAKERELEEREAQHQELEYSLREEVERLRTWKTQQQEQVHVREKLVSDLNKNVEEKSITIKDYERLISSLQTRHKQQVEELSNKLEAERQEREKEREVGDCEIALLTKQLEKAHQELRKSTATTQHSRGRSGSYKRDERDSSQVASLSGLPNLGNTCYINSIIQCLYSINTLRDYLTHDEFRKYINSKSEQKGKVVLAVAQVFKALSSGAVKDIFKKINSLKNVIEDLDEEFRGSHQHDAHDLLAGLLTWLHNDLVKLNDSSSIISKLFNIEHESVITCDKNKQVICCTKEVFSNLTLSVSEGNAQLLQDLLNKHYAQRKISWDCHFCGQEHLCNHDMKIVHLPPVLFIHLSRYSSQGPKGKKTQVLFPAEDLSLKEHMKLGSTSPCYEVCSVVRHKGTMTAGHYTAYCRSHRNGSDGWHFFDDDLVSSTDLDTILQLATAHILVYTQMK</sequence>
<dbReference type="InterPro" id="IPR001394">
    <property type="entry name" value="Peptidase_C19_UCH"/>
</dbReference>
<gene>
    <name evidence="4" type="ORF">OTU49_013890</name>
</gene>
<evidence type="ECO:0000256" key="1">
    <source>
        <dbReference type="ARBA" id="ARBA00009085"/>
    </source>
</evidence>
<reference evidence="4 5" key="1">
    <citation type="journal article" date="2024" name="BMC Genomics">
        <title>Genome assembly of redclaw crayfish (Cherax quadricarinatus) provides insights into its immune adaptation and hypoxia tolerance.</title>
        <authorList>
            <person name="Liu Z."/>
            <person name="Zheng J."/>
            <person name="Li H."/>
            <person name="Fang K."/>
            <person name="Wang S."/>
            <person name="He J."/>
            <person name="Zhou D."/>
            <person name="Weng S."/>
            <person name="Chi M."/>
            <person name="Gu Z."/>
            <person name="He J."/>
            <person name="Li F."/>
            <person name="Wang M."/>
        </authorList>
    </citation>
    <scope>NUCLEOTIDE SEQUENCE [LARGE SCALE GENOMIC DNA]</scope>
    <source>
        <strain evidence="4">ZL_2023a</strain>
    </source>
</reference>
<dbReference type="PANTHER" id="PTHR24006">
    <property type="entry name" value="UBIQUITIN CARBOXYL-TERMINAL HYDROLASE"/>
    <property type="match status" value="1"/>
</dbReference>
<proteinExistence type="inferred from homology"/>
<dbReference type="PANTHER" id="PTHR24006:SF937">
    <property type="entry name" value="UBIQUITIN CARBOXYL-TERMINAL HYDROLASE"/>
    <property type="match status" value="1"/>
</dbReference>
<dbReference type="InterPro" id="IPR050164">
    <property type="entry name" value="Peptidase_C19"/>
</dbReference>
<evidence type="ECO:0000313" key="4">
    <source>
        <dbReference type="EMBL" id="KAK8719651.1"/>
    </source>
</evidence>
<dbReference type="GO" id="GO:0005829">
    <property type="term" value="C:cytosol"/>
    <property type="evidence" value="ECO:0007669"/>
    <property type="project" value="TreeGrafter"/>
</dbReference>
<organism evidence="4 5">
    <name type="scientific">Cherax quadricarinatus</name>
    <name type="common">Australian red claw crayfish</name>
    <dbReference type="NCBI Taxonomy" id="27406"/>
    <lineage>
        <taxon>Eukaryota</taxon>
        <taxon>Metazoa</taxon>
        <taxon>Ecdysozoa</taxon>
        <taxon>Arthropoda</taxon>
        <taxon>Crustacea</taxon>
        <taxon>Multicrustacea</taxon>
        <taxon>Malacostraca</taxon>
        <taxon>Eumalacostraca</taxon>
        <taxon>Eucarida</taxon>
        <taxon>Decapoda</taxon>
        <taxon>Pleocyemata</taxon>
        <taxon>Astacidea</taxon>
        <taxon>Parastacoidea</taxon>
        <taxon>Parastacidae</taxon>
        <taxon>Cherax</taxon>
    </lineage>
</organism>
<dbReference type="GO" id="GO:0005634">
    <property type="term" value="C:nucleus"/>
    <property type="evidence" value="ECO:0007669"/>
    <property type="project" value="TreeGrafter"/>
</dbReference>
<dbReference type="GO" id="GO:0016579">
    <property type="term" value="P:protein deubiquitination"/>
    <property type="evidence" value="ECO:0007669"/>
    <property type="project" value="InterPro"/>
</dbReference>
<evidence type="ECO:0000259" key="3">
    <source>
        <dbReference type="PROSITE" id="PS50235"/>
    </source>
</evidence>
<feature type="region of interest" description="Disordered" evidence="2">
    <location>
        <begin position="133"/>
        <end position="162"/>
    </location>
</feature>
<accession>A0AAW0VRP7</accession>
<dbReference type="InterPro" id="IPR038765">
    <property type="entry name" value="Papain-like_cys_pep_sf"/>
</dbReference>
<dbReference type="Pfam" id="PF00443">
    <property type="entry name" value="UCH"/>
    <property type="match status" value="1"/>
</dbReference>
<dbReference type="Gene3D" id="3.90.70.10">
    <property type="entry name" value="Cysteine proteinases"/>
    <property type="match status" value="1"/>
</dbReference>